<accession>A0A1I8APM4</accession>
<evidence type="ECO:0000256" key="1">
    <source>
        <dbReference type="PROSITE-ProRule" id="PRU01005"/>
    </source>
</evidence>
<dbReference type="PANTHER" id="PTHR21724">
    <property type="entry name" value="SHKT DOMAIN-CONTAINING PROTEIN"/>
    <property type="match status" value="1"/>
</dbReference>
<proteinExistence type="predicted"/>
<dbReference type="AlphaFoldDB" id="A0A1I8APM4"/>
<dbReference type="InterPro" id="IPR003582">
    <property type="entry name" value="ShKT_dom"/>
</dbReference>
<name>A0A1I8APM4_9BILA</name>
<keyword evidence="1" id="KW-1015">Disulfide bond</keyword>
<sequence>MSCPEINGKYYCCPGNKPSVVSRPALPSLPDLFRPRSTCYDAAANCFDHIRQCNSPDHISTLRRTCAKTCAFCSGMMRDEPGCVDTHEKCEEWQKKGFCEMEDVDAEQKKQQCAKTCGLC</sequence>
<organism evidence="3 4">
    <name type="scientific">Steinernema glaseri</name>
    <dbReference type="NCBI Taxonomy" id="37863"/>
    <lineage>
        <taxon>Eukaryota</taxon>
        <taxon>Metazoa</taxon>
        <taxon>Ecdysozoa</taxon>
        <taxon>Nematoda</taxon>
        <taxon>Chromadorea</taxon>
        <taxon>Rhabditida</taxon>
        <taxon>Tylenchina</taxon>
        <taxon>Panagrolaimomorpha</taxon>
        <taxon>Strongyloidoidea</taxon>
        <taxon>Steinernematidae</taxon>
        <taxon>Steinernema</taxon>
    </lineage>
</organism>
<keyword evidence="3" id="KW-1185">Reference proteome</keyword>
<feature type="domain" description="ShKT" evidence="2">
    <location>
        <begin position="83"/>
        <end position="120"/>
    </location>
</feature>
<dbReference type="WBParaSite" id="L893_g8150.t1">
    <property type="protein sequence ID" value="L893_g8150.t1"/>
    <property type="gene ID" value="L893_g8150"/>
</dbReference>
<evidence type="ECO:0000313" key="4">
    <source>
        <dbReference type="WBParaSite" id="L893_g8150.t1"/>
    </source>
</evidence>
<dbReference type="Proteomes" id="UP000095287">
    <property type="component" value="Unplaced"/>
</dbReference>
<dbReference type="Gene3D" id="1.10.10.1940">
    <property type="match status" value="1"/>
</dbReference>
<reference evidence="4" key="1">
    <citation type="submission" date="2016-11" db="UniProtKB">
        <authorList>
            <consortium name="WormBaseParasite"/>
        </authorList>
    </citation>
    <scope>IDENTIFICATION</scope>
</reference>
<evidence type="ECO:0000313" key="3">
    <source>
        <dbReference type="Proteomes" id="UP000095287"/>
    </source>
</evidence>
<dbReference type="PROSITE" id="PS51670">
    <property type="entry name" value="SHKT"/>
    <property type="match status" value="2"/>
</dbReference>
<comment type="caution">
    <text evidence="1">Lacks conserved residue(s) required for the propagation of feature annotation.</text>
</comment>
<feature type="domain" description="ShKT" evidence="2">
    <location>
        <begin position="39"/>
        <end position="73"/>
    </location>
</feature>
<feature type="disulfide bond" evidence="1">
    <location>
        <begin position="39"/>
        <end position="73"/>
    </location>
</feature>
<dbReference type="PANTHER" id="PTHR21724:SF109">
    <property type="entry name" value="SHKT DOMAIN-CONTAINING PROTEIN"/>
    <property type="match status" value="1"/>
</dbReference>
<protein>
    <submittedName>
        <fullName evidence="4">ShTK domain protein</fullName>
    </submittedName>
</protein>
<dbReference type="SMART" id="SM00254">
    <property type="entry name" value="ShKT"/>
    <property type="match status" value="2"/>
</dbReference>
<evidence type="ECO:0000259" key="2">
    <source>
        <dbReference type="PROSITE" id="PS51670"/>
    </source>
</evidence>
<dbReference type="Pfam" id="PF01549">
    <property type="entry name" value="ShK"/>
    <property type="match status" value="2"/>
</dbReference>